<dbReference type="Proteomes" id="UP001169006">
    <property type="component" value="Unassembled WGS sequence"/>
</dbReference>
<dbReference type="Pfam" id="PF03466">
    <property type="entry name" value="LysR_substrate"/>
    <property type="match status" value="1"/>
</dbReference>
<comment type="similarity">
    <text evidence="1">Belongs to the LysR transcriptional regulatory family.</text>
</comment>
<dbReference type="RefSeq" id="WP_302074936.1">
    <property type="nucleotide sequence ID" value="NZ_JAUKWQ010000001.1"/>
</dbReference>
<dbReference type="PANTHER" id="PTHR30537:SF74">
    <property type="entry name" value="HTH-TYPE TRANSCRIPTIONAL REGULATOR TRPI"/>
    <property type="match status" value="1"/>
</dbReference>
<evidence type="ECO:0000256" key="4">
    <source>
        <dbReference type="ARBA" id="ARBA00023163"/>
    </source>
</evidence>
<accession>A0ABT8SQP9</accession>
<keyword evidence="3" id="KW-0238">DNA-binding</keyword>
<organism evidence="6 7">
    <name type="scientific">Rhizobium oryzicola</name>
    <dbReference type="NCBI Taxonomy" id="1232668"/>
    <lineage>
        <taxon>Bacteria</taxon>
        <taxon>Pseudomonadati</taxon>
        <taxon>Pseudomonadota</taxon>
        <taxon>Alphaproteobacteria</taxon>
        <taxon>Hyphomicrobiales</taxon>
        <taxon>Rhizobiaceae</taxon>
        <taxon>Rhizobium/Agrobacterium group</taxon>
        <taxon>Rhizobium</taxon>
    </lineage>
</organism>
<keyword evidence="4" id="KW-0804">Transcription</keyword>
<dbReference type="InterPro" id="IPR000847">
    <property type="entry name" value="LysR_HTH_N"/>
</dbReference>
<evidence type="ECO:0000256" key="3">
    <source>
        <dbReference type="ARBA" id="ARBA00023125"/>
    </source>
</evidence>
<evidence type="ECO:0000313" key="7">
    <source>
        <dbReference type="Proteomes" id="UP001169006"/>
    </source>
</evidence>
<dbReference type="EMBL" id="JAUKWQ010000001">
    <property type="protein sequence ID" value="MDO1580781.1"/>
    <property type="molecule type" value="Genomic_DNA"/>
</dbReference>
<dbReference type="PROSITE" id="PS50931">
    <property type="entry name" value="HTH_LYSR"/>
    <property type="match status" value="1"/>
</dbReference>
<name>A0ABT8SQP9_9HYPH</name>
<gene>
    <name evidence="6" type="primary">gcvA</name>
    <name evidence="6" type="ORF">Q2T52_01610</name>
</gene>
<dbReference type="Pfam" id="PF00126">
    <property type="entry name" value="HTH_1"/>
    <property type="match status" value="1"/>
</dbReference>
<evidence type="ECO:0000256" key="2">
    <source>
        <dbReference type="ARBA" id="ARBA00023015"/>
    </source>
</evidence>
<reference evidence="6" key="1">
    <citation type="journal article" date="2015" name="Int. J. Syst. Evol. Microbiol.">
        <title>Rhizobium oryzicola sp. nov., potential plant-growth-promoting endophytic bacteria isolated from rice roots.</title>
        <authorList>
            <person name="Zhang X.X."/>
            <person name="Gao J.S."/>
            <person name="Cao Y.H."/>
            <person name="Sheirdil R.A."/>
            <person name="Wang X.C."/>
            <person name="Zhang L."/>
        </authorList>
    </citation>
    <scope>NUCLEOTIDE SEQUENCE</scope>
    <source>
        <strain evidence="6">05753</strain>
    </source>
</reference>
<feature type="domain" description="HTH lysR-type" evidence="5">
    <location>
        <begin position="6"/>
        <end position="63"/>
    </location>
</feature>
<dbReference type="PANTHER" id="PTHR30537">
    <property type="entry name" value="HTH-TYPE TRANSCRIPTIONAL REGULATOR"/>
    <property type="match status" value="1"/>
</dbReference>
<dbReference type="InterPro" id="IPR005119">
    <property type="entry name" value="LysR_subst-bd"/>
</dbReference>
<dbReference type="InterPro" id="IPR058163">
    <property type="entry name" value="LysR-type_TF_proteobact-type"/>
</dbReference>
<dbReference type="InterPro" id="IPR036388">
    <property type="entry name" value="WH-like_DNA-bd_sf"/>
</dbReference>
<dbReference type="SUPFAM" id="SSF53850">
    <property type="entry name" value="Periplasmic binding protein-like II"/>
    <property type="match status" value="1"/>
</dbReference>
<protein>
    <submittedName>
        <fullName evidence="6">Transcriptional regulator GcvA</fullName>
    </submittedName>
</protein>
<dbReference type="Gene3D" id="1.10.10.10">
    <property type="entry name" value="Winged helix-like DNA-binding domain superfamily/Winged helix DNA-binding domain"/>
    <property type="match status" value="1"/>
</dbReference>
<dbReference type="NCBIfam" id="NF008352">
    <property type="entry name" value="PRK11139.1"/>
    <property type="match status" value="1"/>
</dbReference>
<keyword evidence="2" id="KW-0805">Transcription regulation</keyword>
<sequence length="297" mass="32263">MSVVFPSLSSLRAFETTARHLSMKQAAEELNVTPGAISLQVRELEAALGVALFERKPRQLVLTPSGADYAASLRSAFRLIREATEVVRSRGNPDIITLSCTTGFAIQWLMPRLDRFQAAHPNIDLRIGTTARLVDFRTDGVALAVRHGLGVYAGLASEKLVDDVLVVVASPEQVAKLGPSPAPRSLAGHTLIHDAGRNDWRMWLEAAGAFDVDWRKGPLIAPDSNGALEAARGGIGFALLREGFVADDLAKGRLVAPFGNSVRSRFAYYLVYPPEALDRAAVRTVREWLVNEASRVL</sequence>
<dbReference type="InterPro" id="IPR036390">
    <property type="entry name" value="WH_DNA-bd_sf"/>
</dbReference>
<evidence type="ECO:0000256" key="1">
    <source>
        <dbReference type="ARBA" id="ARBA00009437"/>
    </source>
</evidence>
<keyword evidence="7" id="KW-1185">Reference proteome</keyword>
<evidence type="ECO:0000259" key="5">
    <source>
        <dbReference type="PROSITE" id="PS50931"/>
    </source>
</evidence>
<dbReference type="PRINTS" id="PR00039">
    <property type="entry name" value="HTHLYSR"/>
</dbReference>
<reference evidence="6" key="2">
    <citation type="submission" date="2023-07" db="EMBL/GenBank/DDBJ databases">
        <authorList>
            <person name="Sun H."/>
        </authorList>
    </citation>
    <scope>NUCLEOTIDE SEQUENCE</scope>
    <source>
        <strain evidence="6">05753</strain>
    </source>
</reference>
<dbReference type="Gene3D" id="3.40.190.10">
    <property type="entry name" value="Periplasmic binding protein-like II"/>
    <property type="match status" value="2"/>
</dbReference>
<dbReference type="CDD" id="cd08432">
    <property type="entry name" value="PBP2_GcdR_TrpI_HvrB_AmpR_like"/>
    <property type="match status" value="1"/>
</dbReference>
<dbReference type="SUPFAM" id="SSF46785">
    <property type="entry name" value="Winged helix' DNA-binding domain"/>
    <property type="match status" value="1"/>
</dbReference>
<evidence type="ECO:0000313" key="6">
    <source>
        <dbReference type="EMBL" id="MDO1580781.1"/>
    </source>
</evidence>
<proteinExistence type="inferred from homology"/>
<comment type="caution">
    <text evidence="6">The sequence shown here is derived from an EMBL/GenBank/DDBJ whole genome shotgun (WGS) entry which is preliminary data.</text>
</comment>